<comment type="cofactor">
    <cofactor evidence="1">
        <name>Mg(2+)</name>
        <dbReference type="ChEBI" id="CHEBI:18420"/>
    </cofactor>
</comment>
<dbReference type="PANTHER" id="PTHR46599:SF3">
    <property type="entry name" value="PIGGYBAC TRANSPOSABLE ELEMENT-DERIVED PROTEIN 4"/>
    <property type="match status" value="1"/>
</dbReference>
<evidence type="ECO:0000259" key="3">
    <source>
        <dbReference type="Pfam" id="PF05970"/>
    </source>
</evidence>
<reference evidence="5 6" key="1">
    <citation type="journal article" date="2019" name="Commun. Biol.">
        <title>The bagworm genome reveals a unique fibroin gene that provides high tensile strength.</title>
        <authorList>
            <person name="Kono N."/>
            <person name="Nakamura H."/>
            <person name="Ohtoshi R."/>
            <person name="Tomita M."/>
            <person name="Numata K."/>
            <person name="Arakawa K."/>
        </authorList>
    </citation>
    <scope>NUCLEOTIDE SEQUENCE [LARGE SCALE GENOMIC DNA]</scope>
</reference>
<keyword evidence="1" id="KW-0067">ATP-binding</keyword>
<dbReference type="Pfam" id="PF13843">
    <property type="entry name" value="DDE_Tnp_1_7"/>
    <property type="match status" value="1"/>
</dbReference>
<keyword evidence="1" id="KW-0547">Nucleotide-binding</keyword>
<comment type="similarity">
    <text evidence="1">Belongs to the helicase family.</text>
</comment>
<dbReference type="InterPro" id="IPR010285">
    <property type="entry name" value="DNA_helicase_pif1-like_DEAD"/>
</dbReference>
<dbReference type="GO" id="GO:0043139">
    <property type="term" value="F:5'-3' DNA helicase activity"/>
    <property type="evidence" value="ECO:0007669"/>
    <property type="project" value="UniProtKB-EC"/>
</dbReference>
<dbReference type="GO" id="GO:0006281">
    <property type="term" value="P:DNA repair"/>
    <property type="evidence" value="ECO:0007669"/>
    <property type="project" value="UniProtKB-KW"/>
</dbReference>
<keyword evidence="1" id="KW-0234">DNA repair</keyword>
<gene>
    <name evidence="5" type="primary">CSB-PGBD3</name>
    <name evidence="5" type="ORF">EVAR_7582_1</name>
</gene>
<dbReference type="EC" id="5.6.2.3" evidence="1"/>
<feature type="domain" description="PiggyBac transposable element-derived protein" evidence="4">
    <location>
        <begin position="289"/>
        <end position="444"/>
    </location>
</feature>
<dbReference type="GO" id="GO:0005524">
    <property type="term" value="F:ATP binding"/>
    <property type="evidence" value="ECO:0007669"/>
    <property type="project" value="UniProtKB-KW"/>
</dbReference>
<keyword evidence="6" id="KW-1185">Reference proteome</keyword>
<dbReference type="AlphaFoldDB" id="A0A4C2AAW3"/>
<dbReference type="Proteomes" id="UP000299102">
    <property type="component" value="Unassembled WGS sequence"/>
</dbReference>
<dbReference type="PANTHER" id="PTHR46599">
    <property type="entry name" value="PIGGYBAC TRANSPOSABLE ELEMENT-DERIVED PROTEIN 4"/>
    <property type="match status" value="1"/>
</dbReference>
<dbReference type="InterPro" id="IPR029526">
    <property type="entry name" value="PGBD"/>
</dbReference>
<name>A0A4C2AAW3_EUMVA</name>
<keyword evidence="1" id="KW-0347">Helicase</keyword>
<dbReference type="GO" id="GO:0016887">
    <property type="term" value="F:ATP hydrolysis activity"/>
    <property type="evidence" value="ECO:0007669"/>
    <property type="project" value="RHEA"/>
</dbReference>
<comment type="catalytic activity">
    <reaction evidence="1">
        <text>ATP + H2O = ADP + phosphate + H(+)</text>
        <dbReference type="Rhea" id="RHEA:13065"/>
        <dbReference type="ChEBI" id="CHEBI:15377"/>
        <dbReference type="ChEBI" id="CHEBI:15378"/>
        <dbReference type="ChEBI" id="CHEBI:30616"/>
        <dbReference type="ChEBI" id="CHEBI:43474"/>
        <dbReference type="ChEBI" id="CHEBI:456216"/>
        <dbReference type="EC" id="5.6.2.3"/>
    </reaction>
</comment>
<evidence type="ECO:0000313" key="6">
    <source>
        <dbReference type="Proteomes" id="UP000299102"/>
    </source>
</evidence>
<dbReference type="GO" id="GO:0000723">
    <property type="term" value="P:telomere maintenance"/>
    <property type="evidence" value="ECO:0007669"/>
    <property type="project" value="InterPro"/>
</dbReference>
<evidence type="ECO:0000313" key="5">
    <source>
        <dbReference type="EMBL" id="GBP96299.1"/>
    </source>
</evidence>
<evidence type="ECO:0000256" key="2">
    <source>
        <dbReference type="SAM" id="Coils"/>
    </source>
</evidence>
<dbReference type="EMBL" id="BGZK01002766">
    <property type="protein sequence ID" value="GBP96299.1"/>
    <property type="molecule type" value="Genomic_DNA"/>
</dbReference>
<evidence type="ECO:0000256" key="1">
    <source>
        <dbReference type="RuleBase" id="RU363044"/>
    </source>
</evidence>
<keyword evidence="2" id="KW-0175">Coiled coil</keyword>
<keyword evidence="1" id="KW-0233">DNA recombination</keyword>
<keyword evidence="1" id="KW-0227">DNA damage</keyword>
<protein>
    <recommendedName>
        <fullName evidence="1">ATP-dependent DNA helicase</fullName>
        <ecNumber evidence="1">5.6.2.3</ecNumber>
    </recommendedName>
</protein>
<sequence length="708" mass="80330">MKKKYHERSRARRANIGLRTRNANAVVLLRRSQTADERAQANASQRELNAQKRSVDPVPVLNLARRSRIRRAVLAEMTRAVFNYNSQIDYSMYGYIGMMDAICPHCDAANFPATIRSEQKIALALASSGIAATLLEGGRTAHSALKLPLNVKNYRNHDWLREHAILAPKNIHINAINFQIQAKLPGVVTTYKSIDSVMNQDEAMNYSIEFLNSLEPADNSDGEDELQLDEEDQLFIAQDVENGTDVVEIEDSVQEPTNQTSLPSCSDISETIPIFNWRNNSYAPHTFNERKKTNTEIGLGESVVLCLTEQLKGLGCEVYFDNFFNSPALQHKLMMQNTKACGIVRTNRKNVPKSLPSDKSMKRGDIHAVSTNGITFVKCMDTKAVHMLTNFISLVPTSTVKRRQAGTAQKINVTCPEVVMCYNKYMGGVDLWTSAKHVMSLRKVARKTQSRRSAFEQPRVSPIYILAILEAARFIRPRATARAVVVPALNITAEYFKTDTLDVSYNVFLHVASAYTDYGMYRIIKYCHTSRIFQKFLIYNSTNYGFELWLPCETYTLTLVSRPIGNYTFHPRFGTKLKAALLELKASRQMCDCLVGERDDHETEIKSVIFINTKLKGELAELDIKCNDLSDQRDRLQGLLNETDDCRNQYERSLLQIEALQEELQNSKNRTHKLQHQLDLSRVNETIKLCDSMLDNTTPTDTQKTCLF</sequence>
<dbReference type="Pfam" id="PF05970">
    <property type="entry name" value="PIF1"/>
    <property type="match status" value="1"/>
</dbReference>
<evidence type="ECO:0000259" key="4">
    <source>
        <dbReference type="Pfam" id="PF13843"/>
    </source>
</evidence>
<proteinExistence type="inferred from homology"/>
<comment type="caution">
    <text evidence="5">The sequence shown here is derived from an EMBL/GenBank/DDBJ whole genome shotgun (WGS) entry which is preliminary data.</text>
</comment>
<organism evidence="5 6">
    <name type="scientific">Eumeta variegata</name>
    <name type="common">Bagworm moth</name>
    <name type="synonym">Eumeta japonica</name>
    <dbReference type="NCBI Taxonomy" id="151549"/>
    <lineage>
        <taxon>Eukaryota</taxon>
        <taxon>Metazoa</taxon>
        <taxon>Ecdysozoa</taxon>
        <taxon>Arthropoda</taxon>
        <taxon>Hexapoda</taxon>
        <taxon>Insecta</taxon>
        <taxon>Pterygota</taxon>
        <taxon>Neoptera</taxon>
        <taxon>Endopterygota</taxon>
        <taxon>Lepidoptera</taxon>
        <taxon>Glossata</taxon>
        <taxon>Ditrysia</taxon>
        <taxon>Tineoidea</taxon>
        <taxon>Psychidae</taxon>
        <taxon>Oiketicinae</taxon>
        <taxon>Eumeta</taxon>
    </lineage>
</organism>
<keyword evidence="1" id="KW-0378">Hydrolase</keyword>
<feature type="coiled-coil region" evidence="2">
    <location>
        <begin position="612"/>
        <end position="677"/>
    </location>
</feature>
<feature type="domain" description="DNA helicase Pif1-like DEAD-box helicase" evidence="3">
    <location>
        <begin position="112"/>
        <end position="155"/>
    </location>
</feature>
<dbReference type="OrthoDB" id="7474798at2759"/>
<accession>A0A4C2AAW3</accession>
<dbReference type="GO" id="GO:0006310">
    <property type="term" value="P:DNA recombination"/>
    <property type="evidence" value="ECO:0007669"/>
    <property type="project" value="UniProtKB-KW"/>
</dbReference>